<dbReference type="SMART" id="SM00322">
    <property type="entry name" value="KH"/>
    <property type="match status" value="3"/>
</dbReference>
<comment type="caution">
    <text evidence="10">The sequence shown here is derived from an EMBL/GenBank/DDBJ whole genome shotgun (WGS) entry which is preliminary data.</text>
</comment>
<evidence type="ECO:0000313" key="11">
    <source>
        <dbReference type="Proteomes" id="UP000886998"/>
    </source>
</evidence>
<dbReference type="OrthoDB" id="441329at2759"/>
<dbReference type="InterPro" id="IPR036612">
    <property type="entry name" value="KH_dom_type_1_sf"/>
</dbReference>
<reference evidence="10" key="1">
    <citation type="submission" date="2020-08" db="EMBL/GenBank/DDBJ databases">
        <title>Multicomponent nature underlies the extraordinary mechanical properties of spider dragline silk.</title>
        <authorList>
            <person name="Kono N."/>
            <person name="Nakamura H."/>
            <person name="Mori M."/>
            <person name="Yoshida Y."/>
            <person name="Ohtoshi R."/>
            <person name="Malay A.D."/>
            <person name="Moran D.A.P."/>
            <person name="Tomita M."/>
            <person name="Numata K."/>
            <person name="Arakawa K."/>
        </authorList>
    </citation>
    <scope>NUCLEOTIDE SEQUENCE</scope>
</reference>
<dbReference type="CDD" id="cd22436">
    <property type="entry name" value="KH-I_NOVA_rpt2"/>
    <property type="match status" value="1"/>
</dbReference>
<keyword evidence="6" id="KW-0539">Nucleus</keyword>
<evidence type="ECO:0000256" key="4">
    <source>
        <dbReference type="ARBA" id="ARBA00022884"/>
    </source>
</evidence>
<evidence type="ECO:0000256" key="1">
    <source>
        <dbReference type="ARBA" id="ARBA00004123"/>
    </source>
</evidence>
<keyword evidence="2" id="KW-0507">mRNA processing</keyword>
<dbReference type="Gene3D" id="3.30.70.270">
    <property type="match status" value="1"/>
</dbReference>
<dbReference type="InterPro" id="IPR043128">
    <property type="entry name" value="Rev_trsase/Diguanyl_cyclase"/>
</dbReference>
<dbReference type="Gene3D" id="3.30.1370.10">
    <property type="entry name" value="K Homology domain, type 1"/>
    <property type="match status" value="3"/>
</dbReference>
<feature type="region of interest" description="Disordered" evidence="8">
    <location>
        <begin position="157"/>
        <end position="190"/>
    </location>
</feature>
<keyword evidence="4 7" id="KW-0694">RNA-binding</keyword>
<feature type="domain" description="K Homology" evidence="9">
    <location>
        <begin position="289"/>
        <end position="361"/>
    </location>
</feature>
<dbReference type="InterPro" id="IPR047274">
    <property type="entry name" value="KH-I_NOVA_rpt3"/>
</dbReference>
<dbReference type="InterPro" id="IPR047275">
    <property type="entry name" value="KH-I_NOVA_rpt1"/>
</dbReference>
<dbReference type="GO" id="GO:0003723">
    <property type="term" value="F:RNA binding"/>
    <property type="evidence" value="ECO:0007669"/>
    <property type="project" value="UniProtKB-UniRule"/>
</dbReference>
<gene>
    <name evidence="10" type="primary">NOVA1</name>
    <name evidence="10" type="ORF">TNIN_270631</name>
</gene>
<evidence type="ECO:0000259" key="9">
    <source>
        <dbReference type="SMART" id="SM00322"/>
    </source>
</evidence>
<evidence type="ECO:0000256" key="3">
    <source>
        <dbReference type="ARBA" id="ARBA00022737"/>
    </source>
</evidence>
<feature type="compositionally biased region" description="Basic and acidic residues" evidence="8">
    <location>
        <begin position="170"/>
        <end position="186"/>
    </location>
</feature>
<evidence type="ECO:0000256" key="5">
    <source>
        <dbReference type="ARBA" id="ARBA00023187"/>
    </source>
</evidence>
<dbReference type="InterPro" id="IPR004087">
    <property type="entry name" value="KH_dom"/>
</dbReference>
<dbReference type="EMBL" id="BMAV01000789">
    <property type="protein sequence ID" value="GFY38314.1"/>
    <property type="molecule type" value="Genomic_DNA"/>
</dbReference>
<sequence>MLNYYRRFIRQAAHILAPLVKFLKGIRNKKRPKRNVKIKPEEVLQWTDEATTAFELPPLSQNYTGPHEVIRRTDKVFTILINGRKKAVSIDRVKPAYVWDDTDDIPLTGISKQQTNETDPHSKDKIMSHVNKTESQSNEKTVQKTRSGRHILNMATALVEGNDGSESDFEDSRKRPSDSELDNETKRSHHGIANGTYHFKILVPSVAAGAIIGKGGETIAQLQKETGTRVKMSKATDFYPGTRERVCLITGNIDGILKIHEFIMEKIKEKPDPNAKLAIDFDHKQPAEREKQVKILVPNSTVGMIMGKGGSYIKQIKEKSGAYVQISQKSKDHALVERCITVIGEMENNKIACELILMKIVQDPQSGNCLNVSYADVTGPIANFNPTGSPFANPNSISKGTMNNSNTSYSSNDSLNSLSPTVTNSFHSPQTSSAGAVSFPGMGSPSAPPTNVSQVIERFKTMLRGSGYSEQALSEISAAMNTLANYNIPSYNILGLCVNGNGPPMVGGMGMGMPNSAAASCPMPPGGMSNQGMYTSTAGVPGMEAASAMSDPMGTGSSIFSPIGSLGNGVSGLGLGPGFASPTTTSRSSDRFLVQPETQVYEPFRRTSPTLASPSAAALPINNNSFGLGTGLSSGPTLKSPQSIDRLGPDVTKIEIEVGENIVGAILGPGGKALVEIQRFSGANIQISKKGIFAPGTRNRIVTITGLAHNVNTAQYLIERQVGEEEAKRAQQNAMGILH</sequence>
<evidence type="ECO:0000256" key="2">
    <source>
        <dbReference type="ARBA" id="ARBA00022664"/>
    </source>
</evidence>
<dbReference type="PROSITE" id="PS50084">
    <property type="entry name" value="KH_TYPE_1"/>
    <property type="match status" value="3"/>
</dbReference>
<comment type="subcellular location">
    <subcellularLocation>
        <location evidence="1">Nucleus</location>
    </subcellularLocation>
</comment>
<dbReference type="PANTHER" id="PTHR10288">
    <property type="entry name" value="KH DOMAIN CONTAINING RNA BINDING PROTEIN"/>
    <property type="match status" value="1"/>
</dbReference>
<dbReference type="AlphaFoldDB" id="A0A8X7BQA1"/>
<dbReference type="CDD" id="cd22435">
    <property type="entry name" value="KH-I_NOVA_rpt1"/>
    <property type="match status" value="1"/>
</dbReference>
<dbReference type="CDD" id="cd09031">
    <property type="entry name" value="KH-I_NOVA_rpt3"/>
    <property type="match status" value="1"/>
</dbReference>
<accession>A0A8X7BQA1</accession>
<dbReference type="FunFam" id="3.30.1370.10:FF:000022">
    <property type="entry name" value="RNA-binding protein Nova-1 isoform 1"/>
    <property type="match status" value="1"/>
</dbReference>
<proteinExistence type="predicted"/>
<keyword evidence="11" id="KW-1185">Reference proteome</keyword>
<evidence type="ECO:0000313" key="10">
    <source>
        <dbReference type="EMBL" id="GFY38314.1"/>
    </source>
</evidence>
<keyword evidence="5" id="KW-0508">mRNA splicing</keyword>
<evidence type="ECO:0000256" key="8">
    <source>
        <dbReference type="SAM" id="MobiDB-lite"/>
    </source>
</evidence>
<dbReference type="GO" id="GO:0008380">
    <property type="term" value="P:RNA splicing"/>
    <property type="evidence" value="ECO:0007669"/>
    <property type="project" value="UniProtKB-KW"/>
</dbReference>
<protein>
    <submittedName>
        <fullName evidence="10">RNA-binding protein Nova-1</fullName>
    </submittedName>
</protein>
<feature type="domain" description="K Homology" evidence="9">
    <location>
        <begin position="650"/>
        <end position="723"/>
    </location>
</feature>
<dbReference type="GO" id="GO:0005634">
    <property type="term" value="C:nucleus"/>
    <property type="evidence" value="ECO:0007669"/>
    <property type="project" value="UniProtKB-SubCell"/>
</dbReference>
<dbReference type="GO" id="GO:0010468">
    <property type="term" value="P:regulation of gene expression"/>
    <property type="evidence" value="ECO:0007669"/>
    <property type="project" value="UniProtKB-ARBA"/>
</dbReference>
<feature type="compositionally biased region" description="Polar residues" evidence="8">
    <location>
        <begin position="420"/>
        <end position="435"/>
    </location>
</feature>
<name>A0A8X7BQA1_9ARAC</name>
<feature type="region of interest" description="Disordered" evidence="8">
    <location>
        <begin position="130"/>
        <end position="149"/>
    </location>
</feature>
<feature type="region of interest" description="Disordered" evidence="8">
    <location>
        <begin position="398"/>
        <end position="435"/>
    </location>
</feature>
<dbReference type="Pfam" id="PF00013">
    <property type="entry name" value="KH_1"/>
    <property type="match status" value="3"/>
</dbReference>
<feature type="domain" description="K Homology" evidence="9">
    <location>
        <begin position="195"/>
        <end position="268"/>
    </location>
</feature>
<dbReference type="SUPFAM" id="SSF54791">
    <property type="entry name" value="Eukaryotic type KH-domain (KH-domain type I)"/>
    <property type="match status" value="3"/>
</dbReference>
<keyword evidence="3" id="KW-0677">Repeat</keyword>
<dbReference type="InterPro" id="IPR047276">
    <property type="entry name" value="KH-I_NOVA_rpt2"/>
</dbReference>
<dbReference type="InterPro" id="IPR004088">
    <property type="entry name" value="KH_dom_type_1"/>
</dbReference>
<evidence type="ECO:0000256" key="6">
    <source>
        <dbReference type="ARBA" id="ARBA00023242"/>
    </source>
</evidence>
<organism evidence="10 11">
    <name type="scientific">Trichonephila inaurata madagascariensis</name>
    <dbReference type="NCBI Taxonomy" id="2747483"/>
    <lineage>
        <taxon>Eukaryota</taxon>
        <taxon>Metazoa</taxon>
        <taxon>Ecdysozoa</taxon>
        <taxon>Arthropoda</taxon>
        <taxon>Chelicerata</taxon>
        <taxon>Arachnida</taxon>
        <taxon>Araneae</taxon>
        <taxon>Araneomorphae</taxon>
        <taxon>Entelegynae</taxon>
        <taxon>Araneoidea</taxon>
        <taxon>Nephilidae</taxon>
        <taxon>Trichonephila</taxon>
        <taxon>Trichonephila inaurata</taxon>
    </lineage>
</organism>
<dbReference type="Proteomes" id="UP000886998">
    <property type="component" value="Unassembled WGS sequence"/>
</dbReference>
<feature type="compositionally biased region" description="Low complexity" evidence="8">
    <location>
        <begin position="403"/>
        <end position="419"/>
    </location>
</feature>
<dbReference type="GO" id="GO:0006397">
    <property type="term" value="P:mRNA processing"/>
    <property type="evidence" value="ECO:0007669"/>
    <property type="project" value="UniProtKB-KW"/>
</dbReference>
<evidence type="ECO:0000256" key="7">
    <source>
        <dbReference type="PROSITE-ProRule" id="PRU00117"/>
    </source>
</evidence>